<reference evidence="2" key="1">
    <citation type="submission" date="2021-06" db="EMBL/GenBank/DDBJ databases">
        <authorList>
            <person name="Kallberg Y."/>
            <person name="Tangrot J."/>
            <person name="Rosling A."/>
        </authorList>
    </citation>
    <scope>NUCLEOTIDE SEQUENCE</scope>
    <source>
        <strain evidence="2">CL551</strain>
    </source>
</reference>
<name>A0A9N8V8Q4_9GLOM</name>
<dbReference type="OrthoDB" id="2342138at2759"/>
<dbReference type="AlphaFoldDB" id="A0A9N8V8Q4"/>
<sequence>MTIILPSEILLKIFAELRKDATSLHSCALVNRQWCENALIYLWLQPFKLLEKFRRDDPNNRSWNERATCLVQTYFSCIQYQEKLNTLSNDRHRSTLRQPQQSNIKPPTFNYLQYLKSLDIGEFSNALLGMAENTQGKRSFLNDRFTSSHHKNDSSHMGIIGYTKTTASKPQRLGYNKFISAVAAAASNHTNVTSSRARADLYNRTILGKILRNPSINLKTLSISNQMEPYSWLHSLLPSTNHHLANLSKFICTTACNAELYMTLSKSVVNLRKIKIWMDYYPPPNIISQKGSQKHGMDSLEAQVEGLIILIKSQRNLQHFELGYCGLGLDDIITALGTQVRSLRTITFFRVDFKDWRSLLKLISETQLDRLMLSSCYYLQNCVSNLPYNDISSSRITRIIISTAPSQILESLISRANISLEELEISQIQTLPTTTITNSITSFTTFNSNYNAPHNLQPRNILETISLHCPNLTIARLYIDTNTISKLPLFISSCINLKCLTIFGPKYPEINVDNIFREISVINANNLEKLAIRSSWTFTAESLELFLESFSKLKEFEILWSCCVNNDHFEVLLDRFRCGGEYHYHRCDGMGMRGRGDKYGKYGKKSESGRRYTSNDGFVRKDGKCKNKRRGRCCVNGYKCGSNGKEKYYVGLQGKRLHQMKRSNKLEDLRIQTKHIINVELIRQIQRVVGCVRVWNW</sequence>
<dbReference type="SUPFAM" id="SSF81383">
    <property type="entry name" value="F-box domain"/>
    <property type="match status" value="1"/>
</dbReference>
<proteinExistence type="predicted"/>
<evidence type="ECO:0000313" key="2">
    <source>
        <dbReference type="EMBL" id="CAG8441291.1"/>
    </source>
</evidence>
<dbReference type="EMBL" id="CAJVPV010000077">
    <property type="protein sequence ID" value="CAG8441291.1"/>
    <property type="molecule type" value="Genomic_DNA"/>
</dbReference>
<comment type="caution">
    <text evidence="2">The sequence shown here is derived from an EMBL/GenBank/DDBJ whole genome shotgun (WGS) entry which is preliminary data.</text>
</comment>
<feature type="domain" description="F-box" evidence="1">
    <location>
        <begin position="5"/>
        <end position="47"/>
    </location>
</feature>
<protein>
    <submittedName>
        <fullName evidence="2">3559_t:CDS:1</fullName>
    </submittedName>
</protein>
<dbReference type="Pfam" id="PF12937">
    <property type="entry name" value="F-box-like"/>
    <property type="match status" value="1"/>
</dbReference>
<organism evidence="2 3">
    <name type="scientific">Acaulospora morrowiae</name>
    <dbReference type="NCBI Taxonomy" id="94023"/>
    <lineage>
        <taxon>Eukaryota</taxon>
        <taxon>Fungi</taxon>
        <taxon>Fungi incertae sedis</taxon>
        <taxon>Mucoromycota</taxon>
        <taxon>Glomeromycotina</taxon>
        <taxon>Glomeromycetes</taxon>
        <taxon>Diversisporales</taxon>
        <taxon>Acaulosporaceae</taxon>
        <taxon>Acaulospora</taxon>
    </lineage>
</organism>
<keyword evidence="3" id="KW-1185">Reference proteome</keyword>
<dbReference type="InterPro" id="IPR036047">
    <property type="entry name" value="F-box-like_dom_sf"/>
</dbReference>
<dbReference type="InterPro" id="IPR032675">
    <property type="entry name" value="LRR_dom_sf"/>
</dbReference>
<dbReference type="Proteomes" id="UP000789342">
    <property type="component" value="Unassembled WGS sequence"/>
</dbReference>
<gene>
    <name evidence="2" type="ORF">AMORRO_LOCUS303</name>
</gene>
<dbReference type="SUPFAM" id="SSF52047">
    <property type="entry name" value="RNI-like"/>
    <property type="match status" value="1"/>
</dbReference>
<accession>A0A9N8V8Q4</accession>
<dbReference type="InterPro" id="IPR001810">
    <property type="entry name" value="F-box_dom"/>
</dbReference>
<dbReference type="Gene3D" id="3.80.10.10">
    <property type="entry name" value="Ribonuclease Inhibitor"/>
    <property type="match status" value="2"/>
</dbReference>
<evidence type="ECO:0000259" key="1">
    <source>
        <dbReference type="Pfam" id="PF12937"/>
    </source>
</evidence>
<evidence type="ECO:0000313" key="3">
    <source>
        <dbReference type="Proteomes" id="UP000789342"/>
    </source>
</evidence>
<dbReference type="CDD" id="cd09917">
    <property type="entry name" value="F-box_SF"/>
    <property type="match status" value="1"/>
</dbReference>